<reference evidence="1" key="1">
    <citation type="journal article" date="2014" name="Front. Microbiol.">
        <title>High frequency of phylogenetically diverse reductive dehalogenase-homologous genes in deep subseafloor sedimentary metagenomes.</title>
        <authorList>
            <person name="Kawai M."/>
            <person name="Futagami T."/>
            <person name="Toyoda A."/>
            <person name="Takaki Y."/>
            <person name="Nishi S."/>
            <person name="Hori S."/>
            <person name="Arai W."/>
            <person name="Tsubouchi T."/>
            <person name="Morono Y."/>
            <person name="Uchiyama I."/>
            <person name="Ito T."/>
            <person name="Fujiyama A."/>
            <person name="Inagaki F."/>
            <person name="Takami H."/>
        </authorList>
    </citation>
    <scope>NUCLEOTIDE SEQUENCE</scope>
    <source>
        <strain evidence="1">Expedition CK06-06</strain>
    </source>
</reference>
<sequence length="181" mass="21098">ILAKRSFLDAYLRLKYADFLKKCEAKMPGKNLEFAKKGNQLLKENIKIQPYYTKNWLFLGEFTNVLIEKEKNPEVRQELIKEAIYYFEKAYLLSPKREESLSQLINMYIRIKNYPGLAETYPRLISITSDKTKKAQLYASLAVVYKELGDKGKAREVVLKALELHPAAKPVVDEFLRSLEQ</sequence>
<dbReference type="SUPFAM" id="SSF48452">
    <property type="entry name" value="TPR-like"/>
    <property type="match status" value="1"/>
</dbReference>
<dbReference type="InterPro" id="IPR019734">
    <property type="entry name" value="TPR_rpt"/>
</dbReference>
<dbReference type="Pfam" id="PF13181">
    <property type="entry name" value="TPR_8"/>
    <property type="match status" value="1"/>
</dbReference>
<feature type="non-terminal residue" evidence="1">
    <location>
        <position position="1"/>
    </location>
</feature>
<dbReference type="Gene3D" id="1.25.40.10">
    <property type="entry name" value="Tetratricopeptide repeat domain"/>
    <property type="match status" value="1"/>
</dbReference>
<name>X1NU80_9ZZZZ</name>
<accession>X1NU80</accession>
<evidence type="ECO:0000313" key="1">
    <source>
        <dbReference type="EMBL" id="GAI47587.1"/>
    </source>
</evidence>
<comment type="caution">
    <text evidence="1">The sequence shown here is derived from an EMBL/GenBank/DDBJ whole genome shotgun (WGS) entry which is preliminary data.</text>
</comment>
<proteinExistence type="predicted"/>
<gene>
    <name evidence="1" type="ORF">S06H3_59170</name>
</gene>
<protein>
    <submittedName>
        <fullName evidence="1">Uncharacterized protein</fullName>
    </submittedName>
</protein>
<dbReference type="AlphaFoldDB" id="X1NU80"/>
<dbReference type="EMBL" id="BARV01038400">
    <property type="protein sequence ID" value="GAI47587.1"/>
    <property type="molecule type" value="Genomic_DNA"/>
</dbReference>
<organism evidence="1">
    <name type="scientific">marine sediment metagenome</name>
    <dbReference type="NCBI Taxonomy" id="412755"/>
    <lineage>
        <taxon>unclassified sequences</taxon>
        <taxon>metagenomes</taxon>
        <taxon>ecological metagenomes</taxon>
    </lineage>
</organism>
<dbReference type="InterPro" id="IPR011990">
    <property type="entry name" value="TPR-like_helical_dom_sf"/>
</dbReference>
<dbReference type="PROSITE" id="PS50005">
    <property type="entry name" value="TPR"/>
    <property type="match status" value="1"/>
</dbReference>